<reference evidence="1 2" key="1">
    <citation type="submission" date="2014-04" db="EMBL/GenBank/DDBJ databases">
        <authorList>
            <consortium name="DOE Joint Genome Institute"/>
            <person name="Kuo A."/>
            <person name="Kohler A."/>
            <person name="Jargeat P."/>
            <person name="Nagy L.G."/>
            <person name="Floudas D."/>
            <person name="Copeland A."/>
            <person name="Barry K.W."/>
            <person name="Cichocki N."/>
            <person name="Veneault-Fourrey C."/>
            <person name="LaButti K."/>
            <person name="Lindquist E.A."/>
            <person name="Lipzen A."/>
            <person name="Lundell T."/>
            <person name="Morin E."/>
            <person name="Murat C."/>
            <person name="Sun H."/>
            <person name="Tunlid A."/>
            <person name="Henrissat B."/>
            <person name="Grigoriev I.V."/>
            <person name="Hibbett D.S."/>
            <person name="Martin F."/>
            <person name="Nordberg H.P."/>
            <person name="Cantor M.N."/>
            <person name="Hua S.X."/>
        </authorList>
    </citation>
    <scope>NUCLEOTIDE SEQUENCE [LARGE SCALE GENOMIC DNA]</scope>
    <source>
        <strain evidence="1 2">Ve08.2h10</strain>
    </source>
</reference>
<dbReference type="Proteomes" id="UP000054538">
    <property type="component" value="Unassembled WGS sequence"/>
</dbReference>
<keyword evidence="2" id="KW-1185">Reference proteome</keyword>
<proteinExistence type="predicted"/>
<gene>
    <name evidence="1" type="ORF">PAXRUDRAFT_827542</name>
</gene>
<protein>
    <submittedName>
        <fullName evidence="1">Unplaced genomic scaffold scaffold_255, whole genome shotgun sequence</fullName>
    </submittedName>
</protein>
<dbReference type="InParanoid" id="A0A0D0DXS0"/>
<dbReference type="EMBL" id="KN825077">
    <property type="protein sequence ID" value="KIK94896.1"/>
    <property type="molecule type" value="Genomic_DNA"/>
</dbReference>
<accession>A0A0D0DXS0</accession>
<dbReference type="HOGENOM" id="CLU_3050981_0_0_1"/>
<evidence type="ECO:0000313" key="2">
    <source>
        <dbReference type="Proteomes" id="UP000054538"/>
    </source>
</evidence>
<evidence type="ECO:0000313" key="1">
    <source>
        <dbReference type="EMBL" id="KIK94896.1"/>
    </source>
</evidence>
<name>A0A0D0DXS0_9AGAM</name>
<reference evidence="2" key="2">
    <citation type="submission" date="2015-01" db="EMBL/GenBank/DDBJ databases">
        <title>Evolutionary Origins and Diversification of the Mycorrhizal Mutualists.</title>
        <authorList>
            <consortium name="DOE Joint Genome Institute"/>
            <consortium name="Mycorrhizal Genomics Consortium"/>
            <person name="Kohler A."/>
            <person name="Kuo A."/>
            <person name="Nagy L.G."/>
            <person name="Floudas D."/>
            <person name="Copeland A."/>
            <person name="Barry K.W."/>
            <person name="Cichocki N."/>
            <person name="Veneault-Fourrey C."/>
            <person name="LaButti K."/>
            <person name="Lindquist E.A."/>
            <person name="Lipzen A."/>
            <person name="Lundell T."/>
            <person name="Morin E."/>
            <person name="Murat C."/>
            <person name="Riley R."/>
            <person name="Ohm R."/>
            <person name="Sun H."/>
            <person name="Tunlid A."/>
            <person name="Henrissat B."/>
            <person name="Grigoriev I.V."/>
            <person name="Hibbett D.S."/>
            <person name="Martin F."/>
        </authorList>
    </citation>
    <scope>NUCLEOTIDE SEQUENCE [LARGE SCALE GENOMIC DNA]</scope>
    <source>
        <strain evidence="2">Ve08.2h10</strain>
    </source>
</reference>
<dbReference type="AlphaFoldDB" id="A0A0D0DXS0"/>
<organism evidence="1 2">
    <name type="scientific">Paxillus rubicundulus Ve08.2h10</name>
    <dbReference type="NCBI Taxonomy" id="930991"/>
    <lineage>
        <taxon>Eukaryota</taxon>
        <taxon>Fungi</taxon>
        <taxon>Dikarya</taxon>
        <taxon>Basidiomycota</taxon>
        <taxon>Agaricomycotina</taxon>
        <taxon>Agaricomycetes</taxon>
        <taxon>Agaricomycetidae</taxon>
        <taxon>Boletales</taxon>
        <taxon>Paxilineae</taxon>
        <taxon>Paxillaceae</taxon>
        <taxon>Paxillus</taxon>
    </lineage>
</organism>
<sequence>MTSLWPSLGLIRHMQHVTEKETLVRDSLARKACVNNIKPAEQFDPGLGTLACSA</sequence>